<feature type="transmembrane region" description="Helical" evidence="1">
    <location>
        <begin position="6"/>
        <end position="26"/>
    </location>
</feature>
<evidence type="ECO:0000313" key="2">
    <source>
        <dbReference type="EMBL" id="VDS09485.1"/>
    </source>
</evidence>
<dbReference type="RefSeq" id="WP_126155109.1">
    <property type="nucleotide sequence ID" value="NZ_UZWE01000036.1"/>
</dbReference>
<organism evidence="2 3">
    <name type="scientific">Paracoccus haematequi</name>
    <dbReference type="NCBI Taxonomy" id="2491866"/>
    <lineage>
        <taxon>Bacteria</taxon>
        <taxon>Pseudomonadati</taxon>
        <taxon>Pseudomonadota</taxon>
        <taxon>Alphaproteobacteria</taxon>
        <taxon>Rhodobacterales</taxon>
        <taxon>Paracoccaceae</taxon>
        <taxon>Paracoccus</taxon>
    </lineage>
</organism>
<evidence type="ECO:0000313" key="3">
    <source>
        <dbReference type="Proteomes" id="UP000270743"/>
    </source>
</evidence>
<keyword evidence="1" id="KW-1133">Transmembrane helix</keyword>
<sequence>MDRPGAEIALVVLCVPLICGATLWLWHLARNSLQGRLLIIALWLVLAAMSLISGPPFPIVMGCAAMMMGMLFWAVHTTPWR</sequence>
<keyword evidence="3" id="KW-1185">Reference proteome</keyword>
<dbReference type="EMBL" id="UZWE01000036">
    <property type="protein sequence ID" value="VDS09485.1"/>
    <property type="molecule type" value="Genomic_DNA"/>
</dbReference>
<protein>
    <submittedName>
        <fullName evidence="2">Uncharacterized protein</fullName>
    </submittedName>
</protein>
<reference evidence="2 3" key="1">
    <citation type="submission" date="2018-12" db="EMBL/GenBank/DDBJ databases">
        <authorList>
            <person name="Criscuolo A."/>
        </authorList>
    </citation>
    <scope>NUCLEOTIDE SEQUENCE [LARGE SCALE GENOMIC DNA]</scope>
    <source>
        <strain evidence="2">ACIP1116241</strain>
    </source>
</reference>
<proteinExistence type="predicted"/>
<accession>A0A3S5D455</accession>
<name>A0A3S5D455_9RHOB</name>
<keyword evidence="1" id="KW-0472">Membrane</keyword>
<dbReference type="Proteomes" id="UP000270743">
    <property type="component" value="Unassembled WGS sequence"/>
</dbReference>
<evidence type="ECO:0000256" key="1">
    <source>
        <dbReference type="SAM" id="Phobius"/>
    </source>
</evidence>
<dbReference type="OrthoDB" id="7778285at2"/>
<keyword evidence="1" id="KW-0812">Transmembrane</keyword>
<feature type="transmembrane region" description="Helical" evidence="1">
    <location>
        <begin position="33"/>
        <end position="52"/>
    </location>
</feature>
<dbReference type="AlphaFoldDB" id="A0A3S5D455"/>
<gene>
    <name evidence="2" type="ORF">PARHAE_02688</name>
</gene>